<dbReference type="EMBL" id="KQ947420">
    <property type="protein sequence ID" value="KUJ14534.1"/>
    <property type="molecule type" value="Genomic_DNA"/>
</dbReference>
<dbReference type="Proteomes" id="UP000070700">
    <property type="component" value="Unassembled WGS sequence"/>
</dbReference>
<dbReference type="RefSeq" id="XP_018068889.1">
    <property type="nucleotide sequence ID" value="XM_018205325.1"/>
</dbReference>
<gene>
    <name evidence="1" type="ORF">LY89DRAFT_142375</name>
</gene>
<name>A0A194X3D2_MOLSC</name>
<accession>A0A194X3D2</accession>
<dbReference type="KEGG" id="psco:LY89DRAFT_142375"/>
<evidence type="ECO:0000313" key="1">
    <source>
        <dbReference type="EMBL" id="KUJ14534.1"/>
    </source>
</evidence>
<sequence>MQESWGGVISHDWNCYNNDGETPEERAVRSWASHQGSAVGLSGYLINCYDDDRPAEHQYEYRRLMITVPETLFPWCSTGGITGAAVANLHASTGMAWYRRKKIAQTRKRVGWMSTYQPCGNVLAINGCLWMAEHGRPSRGMHARRREYKSSSLHLALEFLWSQNI</sequence>
<keyword evidence="2" id="KW-1185">Reference proteome</keyword>
<dbReference type="GeneID" id="28815051"/>
<protein>
    <submittedName>
        <fullName evidence="1">Uncharacterized protein</fullName>
    </submittedName>
</protein>
<reference evidence="1 2" key="1">
    <citation type="submission" date="2015-10" db="EMBL/GenBank/DDBJ databases">
        <title>Full genome of DAOMC 229536 Phialocephala scopiformis, a fungal endophyte of spruce producing the potent anti-insectan compound rugulosin.</title>
        <authorList>
            <consortium name="DOE Joint Genome Institute"/>
            <person name="Walker A.K."/>
            <person name="Frasz S.L."/>
            <person name="Seifert K.A."/>
            <person name="Miller J.D."/>
            <person name="Mondo S.J."/>
            <person name="Labutti K."/>
            <person name="Lipzen A."/>
            <person name="Dockter R."/>
            <person name="Kennedy M."/>
            <person name="Grigoriev I.V."/>
            <person name="Spatafora J.W."/>
        </authorList>
    </citation>
    <scope>NUCLEOTIDE SEQUENCE [LARGE SCALE GENOMIC DNA]</scope>
    <source>
        <strain evidence="1 2">CBS 120377</strain>
    </source>
</reference>
<dbReference type="InParanoid" id="A0A194X3D2"/>
<proteinExistence type="predicted"/>
<evidence type="ECO:0000313" key="2">
    <source>
        <dbReference type="Proteomes" id="UP000070700"/>
    </source>
</evidence>
<dbReference type="AlphaFoldDB" id="A0A194X3D2"/>
<organism evidence="1 2">
    <name type="scientific">Mollisia scopiformis</name>
    <name type="common">Conifer needle endophyte fungus</name>
    <name type="synonym">Phialocephala scopiformis</name>
    <dbReference type="NCBI Taxonomy" id="149040"/>
    <lineage>
        <taxon>Eukaryota</taxon>
        <taxon>Fungi</taxon>
        <taxon>Dikarya</taxon>
        <taxon>Ascomycota</taxon>
        <taxon>Pezizomycotina</taxon>
        <taxon>Leotiomycetes</taxon>
        <taxon>Helotiales</taxon>
        <taxon>Mollisiaceae</taxon>
        <taxon>Mollisia</taxon>
    </lineage>
</organism>